<sequence>MAKPLAPTCEFFRRRDDWRKHPMMTNQWLHATLDLASLLSLPAGARADDFATFSSGSELDLLIENIFDLMLKLSHFLFAKPPICFSTAGSASEDIVLLSRSCDS</sequence>
<evidence type="ECO:0000313" key="2">
    <source>
        <dbReference type="Proteomes" id="UP000834106"/>
    </source>
</evidence>
<dbReference type="Proteomes" id="UP000834106">
    <property type="component" value="Chromosome 17"/>
</dbReference>
<proteinExistence type="predicted"/>
<dbReference type="EMBL" id="OU503052">
    <property type="protein sequence ID" value="CAI9779711.1"/>
    <property type="molecule type" value="Genomic_DNA"/>
</dbReference>
<reference evidence="1" key="1">
    <citation type="submission" date="2023-05" db="EMBL/GenBank/DDBJ databases">
        <authorList>
            <person name="Huff M."/>
        </authorList>
    </citation>
    <scope>NUCLEOTIDE SEQUENCE</scope>
</reference>
<name>A0AAD2E9H5_9LAMI</name>
<gene>
    <name evidence="1" type="ORF">FPE_LOCUS27141</name>
</gene>
<dbReference type="AlphaFoldDB" id="A0AAD2E9H5"/>
<protein>
    <submittedName>
        <fullName evidence="1">Uncharacterized protein</fullName>
    </submittedName>
</protein>
<keyword evidence="2" id="KW-1185">Reference proteome</keyword>
<organism evidence="1 2">
    <name type="scientific">Fraxinus pennsylvanica</name>
    <dbReference type="NCBI Taxonomy" id="56036"/>
    <lineage>
        <taxon>Eukaryota</taxon>
        <taxon>Viridiplantae</taxon>
        <taxon>Streptophyta</taxon>
        <taxon>Embryophyta</taxon>
        <taxon>Tracheophyta</taxon>
        <taxon>Spermatophyta</taxon>
        <taxon>Magnoliopsida</taxon>
        <taxon>eudicotyledons</taxon>
        <taxon>Gunneridae</taxon>
        <taxon>Pentapetalae</taxon>
        <taxon>asterids</taxon>
        <taxon>lamiids</taxon>
        <taxon>Lamiales</taxon>
        <taxon>Oleaceae</taxon>
        <taxon>Oleeae</taxon>
        <taxon>Fraxinus</taxon>
    </lineage>
</organism>
<accession>A0AAD2E9H5</accession>
<evidence type="ECO:0000313" key="1">
    <source>
        <dbReference type="EMBL" id="CAI9779711.1"/>
    </source>
</evidence>